<dbReference type="SUPFAM" id="SSF110019">
    <property type="entry name" value="ERO1-like"/>
    <property type="match status" value="1"/>
</dbReference>
<keyword evidence="12 16" id="KW-0472">Membrane</keyword>
<evidence type="ECO:0000256" key="9">
    <source>
        <dbReference type="ARBA" id="ARBA00022827"/>
    </source>
</evidence>
<evidence type="ECO:0000256" key="11">
    <source>
        <dbReference type="ARBA" id="ARBA00023002"/>
    </source>
</evidence>
<organism evidence="17 18">
    <name type="scientific">Naegleria lovaniensis</name>
    <name type="common">Amoeba</name>
    <dbReference type="NCBI Taxonomy" id="51637"/>
    <lineage>
        <taxon>Eukaryota</taxon>
        <taxon>Discoba</taxon>
        <taxon>Heterolobosea</taxon>
        <taxon>Tetramitia</taxon>
        <taxon>Eutetramitia</taxon>
        <taxon>Vahlkampfiidae</taxon>
        <taxon>Naegleria</taxon>
    </lineage>
</organism>
<dbReference type="GeneID" id="68097105"/>
<dbReference type="InterPro" id="IPR007266">
    <property type="entry name" value="Ero1"/>
</dbReference>
<evidence type="ECO:0000256" key="14">
    <source>
        <dbReference type="ARBA" id="ARBA00023180"/>
    </source>
</evidence>
<dbReference type="PANTHER" id="PTHR12613">
    <property type="entry name" value="ERO1-RELATED"/>
    <property type="match status" value="1"/>
</dbReference>
<keyword evidence="15" id="KW-0676">Redox-active center</keyword>
<dbReference type="GO" id="GO:0071949">
    <property type="term" value="F:FAD binding"/>
    <property type="evidence" value="ECO:0007669"/>
    <property type="project" value="InterPro"/>
</dbReference>
<keyword evidence="18" id="KW-1185">Reference proteome</keyword>
<keyword evidence="13" id="KW-1015">Disulfide bond</keyword>
<keyword evidence="6" id="KW-0285">Flavoprotein</keyword>
<evidence type="ECO:0000256" key="1">
    <source>
        <dbReference type="ARBA" id="ARBA00001974"/>
    </source>
</evidence>
<keyword evidence="11" id="KW-0560">Oxidoreductase</keyword>
<keyword evidence="8" id="KW-0256">Endoplasmic reticulum</keyword>
<reference evidence="17 18" key="1">
    <citation type="journal article" date="2018" name="BMC Genomics">
        <title>The genome of Naegleria lovaniensis, the basis for a comparative approach to unravel pathogenicity factors of the human pathogenic amoeba N. fowleri.</title>
        <authorList>
            <person name="Liechti N."/>
            <person name="Schurch N."/>
            <person name="Bruggmann R."/>
            <person name="Wittwer M."/>
        </authorList>
    </citation>
    <scope>NUCLEOTIDE SEQUENCE [LARGE SCALE GENOMIC DNA]</scope>
    <source>
        <strain evidence="17 18">ATCC 30569</strain>
    </source>
</reference>
<accession>A0AA88KKR8</accession>
<evidence type="ECO:0000256" key="2">
    <source>
        <dbReference type="ARBA" id="ARBA00004367"/>
    </source>
</evidence>
<evidence type="ECO:0000256" key="13">
    <source>
        <dbReference type="ARBA" id="ARBA00023157"/>
    </source>
</evidence>
<evidence type="ECO:0000256" key="3">
    <source>
        <dbReference type="ARBA" id="ARBA00008277"/>
    </source>
</evidence>
<comment type="subcellular location">
    <subcellularLocation>
        <location evidence="2">Endoplasmic reticulum membrane</location>
        <topology evidence="2">Peripheral membrane protein</topology>
        <orientation evidence="2">Lumenal side</orientation>
    </subcellularLocation>
</comment>
<feature type="transmembrane region" description="Helical" evidence="16">
    <location>
        <begin position="31"/>
        <end position="52"/>
    </location>
</feature>
<protein>
    <submittedName>
        <fullName evidence="17">Uncharacterized protein</fullName>
    </submittedName>
</protein>
<dbReference type="GO" id="GO:0034975">
    <property type="term" value="P:protein folding in endoplasmic reticulum"/>
    <property type="evidence" value="ECO:0007669"/>
    <property type="project" value="InterPro"/>
</dbReference>
<evidence type="ECO:0000313" key="18">
    <source>
        <dbReference type="Proteomes" id="UP000816034"/>
    </source>
</evidence>
<comment type="caution">
    <text evidence="17">The sequence shown here is derived from an EMBL/GenBank/DDBJ whole genome shotgun (WGS) entry which is preliminary data.</text>
</comment>
<keyword evidence="16" id="KW-1133">Transmembrane helix</keyword>
<comment type="subunit">
    <text evidence="4">May function both as a monomer and a homodimer.</text>
</comment>
<evidence type="ECO:0000256" key="8">
    <source>
        <dbReference type="ARBA" id="ARBA00022824"/>
    </source>
</evidence>
<comment type="cofactor">
    <cofactor evidence="1">
        <name>FAD</name>
        <dbReference type="ChEBI" id="CHEBI:57692"/>
    </cofactor>
</comment>
<keyword evidence="10" id="KW-0249">Electron transport</keyword>
<evidence type="ECO:0000256" key="4">
    <source>
        <dbReference type="ARBA" id="ARBA00011802"/>
    </source>
</evidence>
<dbReference type="EMBL" id="PYSW02000021">
    <property type="protein sequence ID" value="KAG2383313.1"/>
    <property type="molecule type" value="Genomic_DNA"/>
</dbReference>
<evidence type="ECO:0000256" key="7">
    <source>
        <dbReference type="ARBA" id="ARBA00022729"/>
    </source>
</evidence>
<keyword evidence="7" id="KW-0732">Signal</keyword>
<gene>
    <name evidence="17" type="ORF">C9374_004650</name>
</gene>
<evidence type="ECO:0000256" key="10">
    <source>
        <dbReference type="ARBA" id="ARBA00022982"/>
    </source>
</evidence>
<dbReference type="PANTHER" id="PTHR12613:SF0">
    <property type="entry name" value="ERO1-LIKE PROTEIN"/>
    <property type="match status" value="1"/>
</dbReference>
<evidence type="ECO:0000256" key="12">
    <source>
        <dbReference type="ARBA" id="ARBA00023136"/>
    </source>
</evidence>
<evidence type="ECO:0000256" key="5">
    <source>
        <dbReference type="ARBA" id="ARBA00022448"/>
    </source>
</evidence>
<dbReference type="AlphaFoldDB" id="A0AA88KKR8"/>
<dbReference type="RefSeq" id="XP_044548992.1">
    <property type="nucleotide sequence ID" value="XM_044694313.1"/>
</dbReference>
<dbReference type="GO" id="GO:0016972">
    <property type="term" value="F:thiol oxidase activity"/>
    <property type="evidence" value="ECO:0007669"/>
    <property type="project" value="InterPro"/>
</dbReference>
<keyword evidence="5" id="KW-0813">Transport</keyword>
<dbReference type="GO" id="GO:0015035">
    <property type="term" value="F:protein-disulfide reductase activity"/>
    <property type="evidence" value="ECO:0007669"/>
    <property type="project" value="InterPro"/>
</dbReference>
<comment type="similarity">
    <text evidence="3">Belongs to the EROs family.</text>
</comment>
<proteinExistence type="inferred from homology"/>
<evidence type="ECO:0000313" key="17">
    <source>
        <dbReference type="EMBL" id="KAG2383313.1"/>
    </source>
</evidence>
<dbReference type="Pfam" id="PF04137">
    <property type="entry name" value="ERO1"/>
    <property type="match status" value="1"/>
</dbReference>
<keyword evidence="9" id="KW-0274">FAD</keyword>
<evidence type="ECO:0000256" key="6">
    <source>
        <dbReference type="ARBA" id="ARBA00022630"/>
    </source>
</evidence>
<dbReference type="Proteomes" id="UP000816034">
    <property type="component" value="Unassembled WGS sequence"/>
</dbReference>
<evidence type="ECO:0000256" key="15">
    <source>
        <dbReference type="ARBA" id="ARBA00023284"/>
    </source>
</evidence>
<keyword evidence="16" id="KW-0812">Transmembrane</keyword>
<name>A0AA88KKR8_NAELO</name>
<dbReference type="GO" id="GO:0005789">
    <property type="term" value="C:endoplasmic reticulum membrane"/>
    <property type="evidence" value="ECO:0007669"/>
    <property type="project" value="UniProtKB-SubCell"/>
</dbReference>
<keyword evidence="14" id="KW-0325">Glycoprotein</keyword>
<evidence type="ECO:0000256" key="16">
    <source>
        <dbReference type="SAM" id="Phobius"/>
    </source>
</evidence>
<sequence length="355" mass="40858">MLLLSLRPSHPHDRVNISSHTLYSVKRKRPLFGSSIILVLMIMFGMIGWMFVGGVCIHGLQLEDLLNIRPSSAIGDSSQILEDANCTIATIEKNNNEFIYPVLKEIVSKQFFKIFKVDLSSPCPFWAMKKVCTGKGGCSVCECDENEIPISWKKTAPVVTDKVNKFLGLSSQGKKVQKWQDDDSNCWTKQEGDSSRLTYVNLLRNPETRTGYSGEEASRVWKAIYSVNCFHNRSVKDMCFEERVFYKLISGLHVSITMKIARYFTLKFGHDENPTYDSYTPNYEMFEKAILPFPERVKNLYFLYTFMLRAIEKAAPFLKSYNFNTGNELRTEKHQYWLTIYLTTATCVGKHLTRN</sequence>
<dbReference type="InterPro" id="IPR037192">
    <property type="entry name" value="ERO1-like_sf"/>
</dbReference>